<accession>A0A9N9E6L9</accession>
<dbReference type="GO" id="GO:0034719">
    <property type="term" value="C:SMN-Sm protein complex"/>
    <property type="evidence" value="ECO:0007669"/>
    <property type="project" value="InterPro"/>
</dbReference>
<keyword evidence="2" id="KW-1185">Reference proteome</keyword>
<comment type="caution">
    <text evidence="1">The sequence shown here is derived from an EMBL/GenBank/DDBJ whole genome shotgun (WGS) entry which is preliminary data.</text>
</comment>
<dbReference type="AlphaFoldDB" id="A0A9N9E6L9"/>
<dbReference type="EMBL" id="CAJVPI010003617">
    <property type="protein sequence ID" value="CAG8660411.1"/>
    <property type="molecule type" value="Genomic_DNA"/>
</dbReference>
<dbReference type="Pfam" id="PF11095">
    <property type="entry name" value="Gemin7"/>
    <property type="match status" value="1"/>
</dbReference>
<dbReference type="OrthoDB" id="70763at2759"/>
<protein>
    <submittedName>
        <fullName evidence="1">727_t:CDS:1</fullName>
    </submittedName>
</protein>
<feature type="non-terminal residue" evidence="1">
    <location>
        <position position="1"/>
    </location>
</feature>
<dbReference type="Gene3D" id="2.30.30.100">
    <property type="match status" value="1"/>
</dbReference>
<name>A0A9N9E6L9_9GLOM</name>
<evidence type="ECO:0000313" key="2">
    <source>
        <dbReference type="Proteomes" id="UP000789739"/>
    </source>
</evidence>
<gene>
    <name evidence="1" type="ORF">PBRASI_LOCUS10751</name>
</gene>
<proteinExistence type="predicted"/>
<organism evidence="1 2">
    <name type="scientific">Paraglomus brasilianum</name>
    <dbReference type="NCBI Taxonomy" id="144538"/>
    <lineage>
        <taxon>Eukaryota</taxon>
        <taxon>Fungi</taxon>
        <taxon>Fungi incertae sedis</taxon>
        <taxon>Mucoromycota</taxon>
        <taxon>Glomeromycotina</taxon>
        <taxon>Glomeromycetes</taxon>
        <taxon>Paraglomerales</taxon>
        <taxon>Paraglomeraceae</taxon>
        <taxon>Paraglomus</taxon>
    </lineage>
</organism>
<dbReference type="InterPro" id="IPR020338">
    <property type="entry name" value="SMN_gemin7"/>
</dbReference>
<sequence length="97" mass="11371">MTKSERIVNRLMLTADEQQTITNLRKRTLLLWITITQKKRQTLAKLYESESLKGQLTAADVMETKFSFDDWESPMGTYDHVVIRGTDVQYLDIEMNQ</sequence>
<dbReference type="Proteomes" id="UP000789739">
    <property type="component" value="Unassembled WGS sequence"/>
</dbReference>
<evidence type="ECO:0000313" key="1">
    <source>
        <dbReference type="EMBL" id="CAG8660411.1"/>
    </source>
</evidence>
<reference evidence="1" key="1">
    <citation type="submission" date="2021-06" db="EMBL/GenBank/DDBJ databases">
        <authorList>
            <person name="Kallberg Y."/>
            <person name="Tangrot J."/>
            <person name="Rosling A."/>
        </authorList>
    </citation>
    <scope>NUCLEOTIDE SEQUENCE</scope>
    <source>
        <strain evidence="1">BR232B</strain>
    </source>
</reference>